<name>A0A226WNF3_CABSO</name>
<proteinExistence type="predicted"/>
<dbReference type="AlphaFoldDB" id="A0A226WNF3"/>
<evidence type="ECO:0000313" key="1">
    <source>
        <dbReference type="EMBL" id="OXC72715.1"/>
    </source>
</evidence>
<dbReference type="EMBL" id="MTHB01000265">
    <property type="protein sequence ID" value="OXC72715.1"/>
    <property type="molecule type" value="Genomic_DNA"/>
</dbReference>
<gene>
    <name evidence="1" type="ORF">BSU04_40530</name>
</gene>
<reference evidence="2" key="1">
    <citation type="submission" date="2017-01" db="EMBL/GenBank/DDBJ databases">
        <title>Genome Analysis of Deinococcus marmoris KOPRI26562.</title>
        <authorList>
            <person name="Kim J.H."/>
            <person name="Oh H.-M."/>
        </authorList>
    </citation>
    <scope>NUCLEOTIDE SEQUENCE [LARGE SCALE GENOMIC DNA]</scope>
    <source>
        <strain evidence="2">PAMC 26633</strain>
    </source>
</reference>
<dbReference type="Proteomes" id="UP000214720">
    <property type="component" value="Unassembled WGS sequence"/>
</dbReference>
<sequence length="42" mass="4625">MATTTPFSAQCGRVQLNRRKPFEEEALRDAFKLAIGARSAEG</sequence>
<accession>A0A226WNF3</accession>
<organism evidence="1 2">
    <name type="scientific">Caballeronia sordidicola</name>
    <name type="common">Burkholderia sordidicola</name>
    <dbReference type="NCBI Taxonomy" id="196367"/>
    <lineage>
        <taxon>Bacteria</taxon>
        <taxon>Pseudomonadati</taxon>
        <taxon>Pseudomonadota</taxon>
        <taxon>Betaproteobacteria</taxon>
        <taxon>Burkholderiales</taxon>
        <taxon>Burkholderiaceae</taxon>
        <taxon>Caballeronia</taxon>
    </lineage>
</organism>
<protein>
    <submittedName>
        <fullName evidence="1">Uncharacterized protein</fullName>
    </submittedName>
</protein>
<evidence type="ECO:0000313" key="2">
    <source>
        <dbReference type="Proteomes" id="UP000214720"/>
    </source>
</evidence>
<comment type="caution">
    <text evidence="1">The sequence shown here is derived from an EMBL/GenBank/DDBJ whole genome shotgun (WGS) entry which is preliminary data.</text>
</comment>